<evidence type="ECO:0000256" key="4">
    <source>
        <dbReference type="ARBA" id="ARBA00022801"/>
    </source>
</evidence>
<dbReference type="STRING" id="1817832.A3J48_01560"/>
<keyword evidence="3" id="KW-0645">Protease</keyword>
<protein>
    <recommendedName>
        <fullName evidence="5">Cytosol aminopeptidase domain-containing protein</fullName>
    </recommendedName>
</protein>
<dbReference type="GO" id="GO:0030145">
    <property type="term" value="F:manganese ion binding"/>
    <property type="evidence" value="ECO:0007669"/>
    <property type="project" value="InterPro"/>
</dbReference>
<dbReference type="Gene3D" id="3.40.630.10">
    <property type="entry name" value="Zn peptidases"/>
    <property type="match status" value="1"/>
</dbReference>
<organism evidence="6 7">
    <name type="scientific">Candidatus Doudnabacteria bacterium RIFCSPHIGHO2_02_FULL_46_11</name>
    <dbReference type="NCBI Taxonomy" id="1817832"/>
    <lineage>
        <taxon>Bacteria</taxon>
        <taxon>Candidatus Doudnaibacteriota</taxon>
    </lineage>
</organism>
<evidence type="ECO:0000313" key="7">
    <source>
        <dbReference type="Proteomes" id="UP000176786"/>
    </source>
</evidence>
<dbReference type="SUPFAM" id="SSF53187">
    <property type="entry name" value="Zn-dependent exopeptidases"/>
    <property type="match status" value="1"/>
</dbReference>
<keyword evidence="2" id="KW-0031">Aminopeptidase</keyword>
<dbReference type="SUPFAM" id="SSF52949">
    <property type="entry name" value="Macro domain-like"/>
    <property type="match status" value="1"/>
</dbReference>
<feature type="domain" description="Cytosol aminopeptidase" evidence="5">
    <location>
        <begin position="309"/>
        <end position="316"/>
    </location>
</feature>
<dbReference type="PROSITE" id="PS00631">
    <property type="entry name" value="CYTOSOL_AP"/>
    <property type="match status" value="1"/>
</dbReference>
<dbReference type="InterPro" id="IPR043472">
    <property type="entry name" value="Macro_dom-like"/>
</dbReference>
<dbReference type="Gene3D" id="3.40.220.10">
    <property type="entry name" value="Leucine Aminopeptidase, subunit E, domain 1"/>
    <property type="match status" value="1"/>
</dbReference>
<dbReference type="GO" id="GO:0006508">
    <property type="term" value="P:proteolysis"/>
    <property type="evidence" value="ECO:0007669"/>
    <property type="project" value="UniProtKB-KW"/>
</dbReference>
<comment type="caution">
    <text evidence="6">The sequence shown here is derived from an EMBL/GenBank/DDBJ whole genome shotgun (WGS) entry which is preliminary data.</text>
</comment>
<dbReference type="InterPro" id="IPR000819">
    <property type="entry name" value="Peptidase_M17_C"/>
</dbReference>
<dbReference type="EMBL" id="MFES01000001">
    <property type="protein sequence ID" value="OGE86610.1"/>
    <property type="molecule type" value="Genomic_DNA"/>
</dbReference>
<reference evidence="6 7" key="1">
    <citation type="journal article" date="2016" name="Nat. Commun.">
        <title>Thousands of microbial genomes shed light on interconnected biogeochemical processes in an aquifer system.</title>
        <authorList>
            <person name="Anantharaman K."/>
            <person name="Brown C.T."/>
            <person name="Hug L.A."/>
            <person name="Sharon I."/>
            <person name="Castelle C.J."/>
            <person name="Probst A.J."/>
            <person name="Thomas B.C."/>
            <person name="Singh A."/>
            <person name="Wilkins M.J."/>
            <person name="Karaoz U."/>
            <person name="Brodie E.L."/>
            <person name="Williams K.H."/>
            <person name="Hubbard S.S."/>
            <person name="Banfield J.F."/>
        </authorList>
    </citation>
    <scope>NUCLEOTIDE SEQUENCE [LARGE SCALE GENOMIC DNA]</scope>
</reference>
<dbReference type="GO" id="GO:0005737">
    <property type="term" value="C:cytoplasm"/>
    <property type="evidence" value="ECO:0007669"/>
    <property type="project" value="InterPro"/>
</dbReference>
<evidence type="ECO:0000256" key="1">
    <source>
        <dbReference type="ARBA" id="ARBA00009528"/>
    </source>
</evidence>
<evidence type="ECO:0000256" key="3">
    <source>
        <dbReference type="ARBA" id="ARBA00022670"/>
    </source>
</evidence>
<comment type="similarity">
    <text evidence="1">Belongs to the peptidase M17 family.</text>
</comment>
<dbReference type="PANTHER" id="PTHR11963:SF23">
    <property type="entry name" value="CYTOSOL AMINOPEPTIDASE"/>
    <property type="match status" value="1"/>
</dbReference>
<gene>
    <name evidence="6" type="ORF">A3J48_01560</name>
</gene>
<dbReference type="GO" id="GO:0070006">
    <property type="term" value="F:metalloaminopeptidase activity"/>
    <property type="evidence" value="ECO:0007669"/>
    <property type="project" value="InterPro"/>
</dbReference>
<evidence type="ECO:0000256" key="2">
    <source>
        <dbReference type="ARBA" id="ARBA00022438"/>
    </source>
</evidence>
<proteinExistence type="inferred from homology"/>
<keyword evidence="4" id="KW-0378">Hydrolase</keyword>
<dbReference type="CDD" id="cd00433">
    <property type="entry name" value="Peptidase_M17"/>
    <property type="match status" value="1"/>
</dbReference>
<evidence type="ECO:0000259" key="5">
    <source>
        <dbReference type="PROSITE" id="PS00631"/>
    </source>
</evidence>
<dbReference type="PRINTS" id="PR00481">
    <property type="entry name" value="LAMNOPPTDASE"/>
</dbReference>
<evidence type="ECO:0000313" key="6">
    <source>
        <dbReference type="EMBL" id="OGE86610.1"/>
    </source>
</evidence>
<dbReference type="Pfam" id="PF00883">
    <property type="entry name" value="Peptidase_M17"/>
    <property type="match status" value="1"/>
</dbReference>
<name>A0A1F5PAB9_9BACT</name>
<dbReference type="Proteomes" id="UP000176786">
    <property type="component" value="Unassembled WGS sequence"/>
</dbReference>
<accession>A0A1F5PAB9</accession>
<dbReference type="InterPro" id="IPR011356">
    <property type="entry name" value="Leucine_aapep/pepB"/>
</dbReference>
<sequence length="460" mass="50533">MEFKFSKKLPKSLDLAVIRLHNGRTTWLEVVRNRKILNFGLGDRKKITRRKLPYVFRRILMQAKANRFKKIALDFSEVLFISNSEVSQEHLARTLAVNFEMANYEFIAFKTQPKEGWNFVQKVVIVGNLAQSVRQELENGIIIGAEVNKTRDLSNTPGSDMTPKLLAQAAKNAMRGTKVKVKILGLKEIKGLKMGGLLSVGQGSGAEPQFIVLEYLNSGTERPIVLVGKGITFDTGGINIKPSEHIGDMHLDMSGGAAVIHALALAARLGINKNIVGLVPAAENMVSGGSYRPGDVVRTMSGKTIEVLNTDAEGRMVLADALTYAKKYNPRLVIDVATLTGAAMVALGTRASAIFTKDEALEKTLRELGEETGDYVWPLPLWDEYEDEIRGTFGDWANIGKTKYGGATHGAIFLYQWAKDFPLFAHIDIAPRMTAADGDFLARGAAGAPVRLLIRLLETY</sequence>
<dbReference type="AlphaFoldDB" id="A0A1F5PAB9"/>
<dbReference type="PANTHER" id="PTHR11963">
    <property type="entry name" value="LEUCINE AMINOPEPTIDASE-RELATED"/>
    <property type="match status" value="1"/>
</dbReference>